<dbReference type="EMBL" id="QYUO01000002">
    <property type="protein sequence ID" value="RJF96182.1"/>
    <property type="molecule type" value="Genomic_DNA"/>
</dbReference>
<evidence type="ECO:0000256" key="1">
    <source>
        <dbReference type="SAM" id="Phobius"/>
    </source>
</evidence>
<keyword evidence="3" id="KW-1185">Reference proteome</keyword>
<comment type="caution">
    <text evidence="2">The sequence shown here is derived from an EMBL/GenBank/DDBJ whole genome shotgun (WGS) entry which is preliminary data.</text>
</comment>
<organism evidence="2 3">
    <name type="scientific">Noviherbaspirillum saxi</name>
    <dbReference type="NCBI Taxonomy" id="2320863"/>
    <lineage>
        <taxon>Bacteria</taxon>
        <taxon>Pseudomonadati</taxon>
        <taxon>Pseudomonadota</taxon>
        <taxon>Betaproteobacteria</taxon>
        <taxon>Burkholderiales</taxon>
        <taxon>Oxalobacteraceae</taxon>
        <taxon>Noviherbaspirillum</taxon>
    </lineage>
</organism>
<name>A0A3A3FRU4_9BURK</name>
<feature type="transmembrane region" description="Helical" evidence="1">
    <location>
        <begin position="21"/>
        <end position="39"/>
    </location>
</feature>
<sequence>MKKKPATRAGLNPIQEELEETVPIIVQCIINVCFSIVIADIQRSNMLEKENPRGTALRVSVSLVVLAWIFWYSGQILHRKFQKAEKDSLVN</sequence>
<keyword evidence="1" id="KW-0812">Transmembrane</keyword>
<dbReference type="Proteomes" id="UP000265955">
    <property type="component" value="Unassembled WGS sequence"/>
</dbReference>
<feature type="transmembrane region" description="Helical" evidence="1">
    <location>
        <begin position="59"/>
        <end position="77"/>
    </location>
</feature>
<evidence type="ECO:0000313" key="3">
    <source>
        <dbReference type="Proteomes" id="UP000265955"/>
    </source>
</evidence>
<gene>
    <name evidence="2" type="ORF">D3871_22940</name>
</gene>
<keyword evidence="1" id="KW-0472">Membrane</keyword>
<protein>
    <submittedName>
        <fullName evidence="2">Uncharacterized protein</fullName>
    </submittedName>
</protein>
<dbReference type="RefSeq" id="WP_119771330.1">
    <property type="nucleotide sequence ID" value="NZ_QYUO01000002.1"/>
</dbReference>
<proteinExistence type="predicted"/>
<keyword evidence="1" id="KW-1133">Transmembrane helix</keyword>
<dbReference type="AlphaFoldDB" id="A0A3A3FRU4"/>
<reference evidence="3" key="1">
    <citation type="submission" date="2018-09" db="EMBL/GenBank/DDBJ databases">
        <authorList>
            <person name="Zhu H."/>
        </authorList>
    </citation>
    <scope>NUCLEOTIDE SEQUENCE [LARGE SCALE GENOMIC DNA]</scope>
    <source>
        <strain evidence="3">K1R23-30</strain>
    </source>
</reference>
<evidence type="ECO:0000313" key="2">
    <source>
        <dbReference type="EMBL" id="RJF96182.1"/>
    </source>
</evidence>
<accession>A0A3A3FRU4</accession>